<evidence type="ECO:0000256" key="7">
    <source>
        <dbReference type="ARBA" id="ARBA00023180"/>
    </source>
</evidence>
<keyword evidence="6" id="KW-1015">Disulfide bond</keyword>
<feature type="compositionally biased region" description="Polar residues" evidence="9">
    <location>
        <begin position="283"/>
        <end position="298"/>
    </location>
</feature>
<dbReference type="PRINTS" id="PR00382">
    <property type="entry name" value="LIPIDTRNSFER"/>
</dbReference>
<organism evidence="12 13">
    <name type="scientific">Hibiscus sabdariffa</name>
    <name type="common">roselle</name>
    <dbReference type="NCBI Taxonomy" id="183260"/>
    <lineage>
        <taxon>Eukaryota</taxon>
        <taxon>Viridiplantae</taxon>
        <taxon>Streptophyta</taxon>
        <taxon>Embryophyta</taxon>
        <taxon>Tracheophyta</taxon>
        <taxon>Spermatophyta</taxon>
        <taxon>Magnoliopsida</taxon>
        <taxon>eudicotyledons</taxon>
        <taxon>Gunneridae</taxon>
        <taxon>Pentapetalae</taxon>
        <taxon>rosids</taxon>
        <taxon>malvids</taxon>
        <taxon>Malvales</taxon>
        <taxon>Malvaceae</taxon>
        <taxon>Malvoideae</taxon>
        <taxon>Hibiscus</taxon>
    </lineage>
</organism>
<evidence type="ECO:0000256" key="1">
    <source>
        <dbReference type="ARBA" id="ARBA00004609"/>
    </source>
</evidence>
<gene>
    <name evidence="12" type="ORF">V6N11_060952</name>
</gene>
<comment type="subcellular location">
    <subcellularLocation>
        <location evidence="1">Cell membrane</location>
        <topology evidence="1">Lipid-anchor</topology>
        <topology evidence="1">GPI-anchor</topology>
    </subcellularLocation>
</comment>
<keyword evidence="13" id="KW-1185">Reference proteome</keyword>
<dbReference type="Gene3D" id="1.10.110.10">
    <property type="entry name" value="Plant lipid-transfer and hydrophobic proteins"/>
    <property type="match status" value="2"/>
</dbReference>
<dbReference type="Proteomes" id="UP001396334">
    <property type="component" value="Unassembled WGS sequence"/>
</dbReference>
<evidence type="ECO:0000256" key="4">
    <source>
        <dbReference type="ARBA" id="ARBA00022622"/>
    </source>
</evidence>
<sequence length="321" mass="32771">MASRKITLEQGLVMVTITLLWARPMAAEPDCIDVVITMAPCIDYVTGNSSTPSAACCSQLATVVRSDVRCLCVVLNGGGPSLGVEINQTLALALPQLCNVKTPPPSNCKNIANGTAPSVSPVLLQVYQPPIHQHQRELTANGKMAATYLVLVLVGMLCTVAMAQSGCTSVLIGLSPCLNYITGTSLTPSQQCCTQLASVVRSSPQCLCQVLNGGGSSLGITINQTQALALPGSCNIQTPPISSCNAASPAPADSPAGSPESGDSPVGSPESGSIIPTGDGSKSVPSAQENGSSDGNTTKSSLSLFVLLLLATSYSPIFLSH</sequence>
<feature type="chain" id="PRO_5047128701" description="Bifunctional inhibitor/plant lipid transfer protein/seed storage helical domain-containing protein" evidence="10">
    <location>
        <begin position="28"/>
        <end position="321"/>
    </location>
</feature>
<keyword evidence="7" id="KW-0325">Glycoprotein</keyword>
<proteinExistence type="inferred from homology"/>
<evidence type="ECO:0000313" key="13">
    <source>
        <dbReference type="Proteomes" id="UP001396334"/>
    </source>
</evidence>
<evidence type="ECO:0000256" key="9">
    <source>
        <dbReference type="SAM" id="MobiDB-lite"/>
    </source>
</evidence>
<evidence type="ECO:0000256" key="6">
    <source>
        <dbReference type="ARBA" id="ARBA00023157"/>
    </source>
</evidence>
<feature type="domain" description="Bifunctional inhibitor/plant lipid transfer protein/seed storage helical" evidence="11">
    <location>
        <begin position="31"/>
        <end position="108"/>
    </location>
</feature>
<name>A0ABR2QRR8_9ROSI</name>
<evidence type="ECO:0000256" key="8">
    <source>
        <dbReference type="ARBA" id="ARBA00023288"/>
    </source>
</evidence>
<evidence type="ECO:0000259" key="11">
    <source>
        <dbReference type="SMART" id="SM00499"/>
    </source>
</evidence>
<keyword evidence="8" id="KW-0449">Lipoprotein</keyword>
<feature type="domain" description="Bifunctional inhibitor/plant lipid transfer protein/seed storage helical" evidence="11">
    <location>
        <begin position="167"/>
        <end position="244"/>
    </location>
</feature>
<keyword evidence="3" id="KW-1003">Cell membrane</keyword>
<evidence type="ECO:0000256" key="10">
    <source>
        <dbReference type="SAM" id="SignalP"/>
    </source>
</evidence>
<dbReference type="SUPFAM" id="SSF47699">
    <property type="entry name" value="Bifunctional inhibitor/lipid-transfer protein/seed storage 2S albumin"/>
    <property type="match status" value="2"/>
</dbReference>
<dbReference type="InterPro" id="IPR000528">
    <property type="entry name" value="Plant_nsLTP"/>
</dbReference>
<keyword evidence="4" id="KW-0336">GPI-anchor</keyword>
<keyword evidence="5 10" id="KW-0732">Signal</keyword>
<dbReference type="Pfam" id="PF14368">
    <property type="entry name" value="LTP_2"/>
    <property type="match status" value="2"/>
</dbReference>
<evidence type="ECO:0000256" key="5">
    <source>
        <dbReference type="ARBA" id="ARBA00022729"/>
    </source>
</evidence>
<keyword evidence="4" id="KW-0472">Membrane</keyword>
<feature type="compositionally biased region" description="Low complexity" evidence="9">
    <location>
        <begin position="245"/>
        <end position="261"/>
    </location>
</feature>
<dbReference type="CDD" id="cd00010">
    <property type="entry name" value="AAI_LTSS"/>
    <property type="match status" value="2"/>
</dbReference>
<evidence type="ECO:0000256" key="2">
    <source>
        <dbReference type="ARBA" id="ARBA00009748"/>
    </source>
</evidence>
<dbReference type="InterPro" id="IPR043325">
    <property type="entry name" value="LTSS"/>
</dbReference>
<dbReference type="InterPro" id="IPR016140">
    <property type="entry name" value="Bifunc_inhib/LTP/seed_store"/>
</dbReference>
<feature type="signal peptide" evidence="10">
    <location>
        <begin position="1"/>
        <end position="27"/>
    </location>
</feature>
<evidence type="ECO:0000256" key="3">
    <source>
        <dbReference type="ARBA" id="ARBA00022475"/>
    </source>
</evidence>
<dbReference type="PANTHER" id="PTHR33044">
    <property type="entry name" value="BIFUNCTIONAL INHIBITOR/LIPID-TRANSFER PROTEIN/SEED STORAGE 2S ALBUMIN SUPERFAMILY PROTEIN-RELATED"/>
    <property type="match status" value="1"/>
</dbReference>
<evidence type="ECO:0000313" key="12">
    <source>
        <dbReference type="EMBL" id="KAK9003388.1"/>
    </source>
</evidence>
<dbReference type="InterPro" id="IPR036312">
    <property type="entry name" value="Bifun_inhib/LTP/seed_sf"/>
</dbReference>
<comment type="caution">
    <text evidence="12">The sequence shown here is derived from an EMBL/GenBank/DDBJ whole genome shotgun (WGS) entry which is preliminary data.</text>
</comment>
<comment type="similarity">
    <text evidence="2">Belongs to the plant LTP family.</text>
</comment>
<protein>
    <recommendedName>
        <fullName evidence="11">Bifunctional inhibitor/plant lipid transfer protein/seed storage helical domain-containing protein</fullName>
    </recommendedName>
</protein>
<accession>A0ABR2QRR8</accession>
<reference evidence="12 13" key="1">
    <citation type="journal article" date="2024" name="G3 (Bethesda)">
        <title>Genome assembly of Hibiscus sabdariffa L. provides insights into metabolisms of medicinal natural products.</title>
        <authorList>
            <person name="Kim T."/>
        </authorList>
    </citation>
    <scope>NUCLEOTIDE SEQUENCE [LARGE SCALE GENOMIC DNA]</scope>
    <source>
        <strain evidence="12">TK-2024</strain>
        <tissue evidence="12">Old leaves</tissue>
    </source>
</reference>
<dbReference type="EMBL" id="JBBPBN010000034">
    <property type="protein sequence ID" value="KAK9003388.1"/>
    <property type="molecule type" value="Genomic_DNA"/>
</dbReference>
<feature type="region of interest" description="Disordered" evidence="9">
    <location>
        <begin position="245"/>
        <end position="298"/>
    </location>
</feature>
<dbReference type="SMART" id="SM00499">
    <property type="entry name" value="AAI"/>
    <property type="match status" value="2"/>
</dbReference>